<dbReference type="RefSeq" id="WP_306749971.1">
    <property type="nucleotide sequence ID" value="NZ_NSDM01000017.1"/>
</dbReference>
<reference evidence="2 3" key="1">
    <citation type="submission" date="2017-06" db="EMBL/GenBank/DDBJ databases">
        <title>Cultured bacterium strain Saccharothrix yanglingensis Hhs.015.</title>
        <authorList>
            <person name="Xia Y."/>
        </authorList>
    </citation>
    <scope>NUCLEOTIDE SEQUENCE [LARGE SCALE GENOMIC DNA]</scope>
    <source>
        <strain evidence="2 3">Hhs.015</strain>
    </source>
</reference>
<evidence type="ECO:0000313" key="2">
    <source>
        <dbReference type="EMBL" id="MDQ2588321.1"/>
    </source>
</evidence>
<evidence type="ECO:0000256" key="1">
    <source>
        <dbReference type="SAM" id="MobiDB-lite"/>
    </source>
</evidence>
<name>A0ABU0X8M6_9PSEU</name>
<proteinExistence type="predicted"/>
<evidence type="ECO:0000313" key="3">
    <source>
        <dbReference type="Proteomes" id="UP001225605"/>
    </source>
</evidence>
<dbReference type="Proteomes" id="UP001225605">
    <property type="component" value="Unassembled WGS sequence"/>
</dbReference>
<sequence length="63" mass="6902">MKPLPPAAEGKRAVSGSSRPFASVRDLGRRFASRLGVPVPLPGRYQAQSTTYCHLCCLRLSRM</sequence>
<protein>
    <submittedName>
        <fullName evidence="2">Uncharacterized protein</fullName>
    </submittedName>
</protein>
<gene>
    <name evidence="2" type="ORF">CKY47_31025</name>
</gene>
<organism evidence="2 3">
    <name type="scientific">Saccharothrix yanglingensis</name>
    <dbReference type="NCBI Taxonomy" id="659496"/>
    <lineage>
        <taxon>Bacteria</taxon>
        <taxon>Bacillati</taxon>
        <taxon>Actinomycetota</taxon>
        <taxon>Actinomycetes</taxon>
        <taxon>Pseudonocardiales</taxon>
        <taxon>Pseudonocardiaceae</taxon>
        <taxon>Saccharothrix</taxon>
    </lineage>
</organism>
<feature type="region of interest" description="Disordered" evidence="1">
    <location>
        <begin position="1"/>
        <end position="21"/>
    </location>
</feature>
<dbReference type="EMBL" id="NSDM01000017">
    <property type="protein sequence ID" value="MDQ2588321.1"/>
    <property type="molecule type" value="Genomic_DNA"/>
</dbReference>
<keyword evidence="3" id="KW-1185">Reference proteome</keyword>
<accession>A0ABU0X8M6</accession>
<comment type="caution">
    <text evidence="2">The sequence shown here is derived from an EMBL/GenBank/DDBJ whole genome shotgun (WGS) entry which is preliminary data.</text>
</comment>